<dbReference type="Proteomes" id="UP001320154">
    <property type="component" value="Unassembled WGS sequence"/>
</dbReference>
<name>A0ABS9B112_9GAMM</name>
<evidence type="ECO:0000313" key="2">
    <source>
        <dbReference type="Proteomes" id="UP001320154"/>
    </source>
</evidence>
<proteinExistence type="predicted"/>
<gene>
    <name evidence="1" type="ORF">HOP60_01290</name>
</gene>
<dbReference type="EMBL" id="JABFTQ010000001">
    <property type="protein sequence ID" value="MCE8045361.1"/>
    <property type="molecule type" value="Genomic_DNA"/>
</dbReference>
<accession>A0ABS9B112</accession>
<evidence type="ECO:0000313" key="1">
    <source>
        <dbReference type="EMBL" id="MCE8045361.1"/>
    </source>
</evidence>
<dbReference type="RefSeq" id="WP_234249788.1">
    <property type="nucleotide sequence ID" value="NZ_JABFTQ010000001.1"/>
</dbReference>
<protein>
    <submittedName>
        <fullName evidence="1">Uncharacterized protein</fullName>
    </submittedName>
</protein>
<sequence>MNEDYAYLAARVPPGGRRFIESALSGDLLAAAGLVGALGELRALQLGLLLFKERRAPLACRGLVQAAWALDSQKVLAVIELDRLAELFAFAGFSRPSGDVVQLWRGAAGTSVAETAAGLSWCTGYAFACTFAMNRSFRGGGAPMVVTAVVPSRDVVLFTRNALLGQDQEAVLFNPPENPKMAGSPAEWRRETMSLAFDSLLRAPEDILAGWKRFREYREPSVGGDA</sequence>
<comment type="caution">
    <text evidence="1">The sequence shown here is derived from an EMBL/GenBank/DDBJ whole genome shotgun (WGS) entry which is preliminary data.</text>
</comment>
<reference evidence="1 2" key="1">
    <citation type="journal article" date="2021" name="Front. Microbiol.">
        <title>Aerobic Denitrification and Heterotrophic Sulfur Oxidation in the Genus Halomonas Revealed by Six Novel Species Characterizations and Genome-Based Analysis.</title>
        <authorList>
            <person name="Wang L."/>
            <person name="Shao Z."/>
        </authorList>
    </citation>
    <scope>NUCLEOTIDE SEQUENCE [LARGE SCALE GENOMIC DNA]</scope>
    <source>
        <strain evidence="1 2">MCCC 1A05748</strain>
    </source>
</reference>
<organism evidence="1 2">
    <name type="scientific">Billgrantia desiderata</name>
    <dbReference type="NCBI Taxonomy" id="52021"/>
    <lineage>
        <taxon>Bacteria</taxon>
        <taxon>Pseudomonadati</taxon>
        <taxon>Pseudomonadota</taxon>
        <taxon>Gammaproteobacteria</taxon>
        <taxon>Oceanospirillales</taxon>
        <taxon>Halomonadaceae</taxon>
        <taxon>Billgrantia</taxon>
    </lineage>
</organism>
<keyword evidence="2" id="KW-1185">Reference proteome</keyword>